<evidence type="ECO:0000313" key="2">
    <source>
        <dbReference type="EMBL" id="GAA0432562.1"/>
    </source>
</evidence>
<gene>
    <name evidence="2" type="ORF">GCM10008983_06430</name>
</gene>
<keyword evidence="3" id="KW-1185">Reference proteome</keyword>
<organism evidence="2 3">
    <name type="scientific">Lentibacillus halophilus</name>
    <dbReference type="NCBI Taxonomy" id="295065"/>
    <lineage>
        <taxon>Bacteria</taxon>
        <taxon>Bacillati</taxon>
        <taxon>Bacillota</taxon>
        <taxon>Bacilli</taxon>
        <taxon>Bacillales</taxon>
        <taxon>Bacillaceae</taxon>
        <taxon>Lentibacillus</taxon>
    </lineage>
</organism>
<feature type="compositionally biased region" description="Basic and acidic residues" evidence="1">
    <location>
        <begin position="88"/>
        <end position="97"/>
    </location>
</feature>
<feature type="region of interest" description="Disordered" evidence="1">
    <location>
        <begin position="73"/>
        <end position="97"/>
    </location>
</feature>
<proteinExistence type="predicted"/>
<dbReference type="Proteomes" id="UP001501459">
    <property type="component" value="Unassembled WGS sequence"/>
</dbReference>
<dbReference type="Gene3D" id="1.10.220.90">
    <property type="entry name" value="Mistic"/>
    <property type="match status" value="1"/>
</dbReference>
<dbReference type="InterPro" id="IPR038193">
    <property type="entry name" value="Mistic_sf"/>
</dbReference>
<evidence type="ECO:0000256" key="1">
    <source>
        <dbReference type="SAM" id="MobiDB-lite"/>
    </source>
</evidence>
<dbReference type="RefSeq" id="WP_343751125.1">
    <property type="nucleotide sequence ID" value="NZ_BAAADM010000015.1"/>
</dbReference>
<protein>
    <recommendedName>
        <fullName evidence="4">Membrane-integrating protein Mistic</fullName>
    </recommendedName>
</protein>
<accession>A0ABP3IY45</accession>
<dbReference type="Pfam" id="PF11458">
    <property type="entry name" value="Mistic"/>
    <property type="match status" value="1"/>
</dbReference>
<evidence type="ECO:0000313" key="3">
    <source>
        <dbReference type="Proteomes" id="UP001501459"/>
    </source>
</evidence>
<dbReference type="InterPro" id="IPR021078">
    <property type="entry name" value="Membrane-integrating_Mistic"/>
</dbReference>
<sequence>MKANESETKTFDRALDEILHLYNNLENDEPLVQFEADVEEHIERAKATYGNDVVYEKINTVIRAMLSWLDLDDTHSGKNGGEEMEASETFREDKGAD</sequence>
<comment type="caution">
    <text evidence="2">The sequence shown here is derived from an EMBL/GenBank/DDBJ whole genome shotgun (WGS) entry which is preliminary data.</text>
</comment>
<name>A0ABP3IY45_9BACI</name>
<evidence type="ECO:0008006" key="4">
    <source>
        <dbReference type="Google" id="ProtNLM"/>
    </source>
</evidence>
<dbReference type="EMBL" id="BAAADM010000015">
    <property type="protein sequence ID" value="GAA0432562.1"/>
    <property type="molecule type" value="Genomic_DNA"/>
</dbReference>
<reference evidence="3" key="1">
    <citation type="journal article" date="2019" name="Int. J. Syst. Evol. Microbiol.">
        <title>The Global Catalogue of Microorganisms (GCM) 10K type strain sequencing project: providing services to taxonomists for standard genome sequencing and annotation.</title>
        <authorList>
            <consortium name="The Broad Institute Genomics Platform"/>
            <consortium name="The Broad Institute Genome Sequencing Center for Infectious Disease"/>
            <person name="Wu L."/>
            <person name="Ma J."/>
        </authorList>
    </citation>
    <scope>NUCLEOTIDE SEQUENCE [LARGE SCALE GENOMIC DNA]</scope>
    <source>
        <strain evidence="3">JCM 12149</strain>
    </source>
</reference>